<feature type="region of interest" description="Disordered" evidence="1">
    <location>
        <begin position="972"/>
        <end position="991"/>
    </location>
</feature>
<feature type="compositionally biased region" description="Polar residues" evidence="1">
    <location>
        <begin position="342"/>
        <end position="351"/>
    </location>
</feature>
<comment type="caution">
    <text evidence="2">The sequence shown here is derived from an EMBL/GenBank/DDBJ whole genome shotgun (WGS) entry which is preliminary data.</text>
</comment>
<feature type="region of interest" description="Disordered" evidence="1">
    <location>
        <begin position="663"/>
        <end position="682"/>
    </location>
</feature>
<protein>
    <submittedName>
        <fullName evidence="2">Uncharacterized protein</fullName>
    </submittedName>
</protein>
<feature type="compositionally biased region" description="Low complexity" evidence="1">
    <location>
        <begin position="87"/>
        <end position="126"/>
    </location>
</feature>
<feature type="region of interest" description="Disordered" evidence="1">
    <location>
        <begin position="698"/>
        <end position="722"/>
    </location>
</feature>
<feature type="compositionally biased region" description="Acidic residues" evidence="1">
    <location>
        <begin position="30"/>
        <end position="40"/>
    </location>
</feature>
<feature type="region of interest" description="Disordered" evidence="1">
    <location>
        <begin position="1"/>
        <end position="142"/>
    </location>
</feature>
<feature type="compositionally biased region" description="Polar residues" evidence="1">
    <location>
        <begin position="458"/>
        <end position="473"/>
    </location>
</feature>
<feature type="compositionally biased region" description="Polar residues" evidence="1">
    <location>
        <begin position="55"/>
        <end position="77"/>
    </location>
</feature>
<proteinExistence type="predicted"/>
<name>A0A1Y2B2H5_9TREE</name>
<feature type="compositionally biased region" description="Low complexity" evidence="1">
    <location>
        <begin position="922"/>
        <end position="931"/>
    </location>
</feature>
<feature type="region of interest" description="Disordered" evidence="1">
    <location>
        <begin position="757"/>
        <end position="785"/>
    </location>
</feature>
<dbReference type="AlphaFoldDB" id="A0A1Y2B2H5"/>
<dbReference type="InParanoid" id="A0A1Y2B2H5"/>
<reference evidence="2 3" key="1">
    <citation type="submission" date="2016-07" db="EMBL/GenBank/DDBJ databases">
        <title>Pervasive Adenine N6-methylation of Active Genes in Fungi.</title>
        <authorList>
            <consortium name="DOE Joint Genome Institute"/>
            <person name="Mondo S.J."/>
            <person name="Dannebaum R.O."/>
            <person name="Kuo R.C."/>
            <person name="Labutti K."/>
            <person name="Haridas S."/>
            <person name="Kuo A."/>
            <person name="Salamov A."/>
            <person name="Ahrendt S.R."/>
            <person name="Lipzen A."/>
            <person name="Sullivan W."/>
            <person name="Andreopoulos W.B."/>
            <person name="Clum A."/>
            <person name="Lindquist E."/>
            <person name="Daum C."/>
            <person name="Ramamoorthy G.K."/>
            <person name="Gryganskyi A."/>
            <person name="Culley D."/>
            <person name="Magnuson J.K."/>
            <person name="James T.Y."/>
            <person name="O'Malley M.A."/>
            <person name="Stajich J.E."/>
            <person name="Spatafora J.W."/>
            <person name="Visel A."/>
            <person name="Grigoriev I.V."/>
        </authorList>
    </citation>
    <scope>NUCLEOTIDE SEQUENCE [LARGE SCALE GENOMIC DNA]</scope>
    <source>
        <strain evidence="2 3">68-887.2</strain>
    </source>
</reference>
<feature type="region of interest" description="Disordered" evidence="1">
    <location>
        <begin position="917"/>
        <end position="947"/>
    </location>
</feature>
<sequence length="1056" mass="115843">MDSPTLPSRQLVLGAPVSPSRPPRLSMVDELADHEEDDLDPTPATPSLRLHKSAISLSDTSVASSRHSTPQLIQRSPLNYPFPAPYSPSHSSSTHRISTYHYSLSHSQSQHAPPSPASSASIALHSPPSPTRSFTRLSPPSPASPFVVKSRLLRSQVSMDAVEPSRPSVSPVSVYSELPIARTRRTSDTNTSIPHMLRHEAEQDEDEIRGYAETHRSPVDHALRSAPGVVGLGDGWAGGPQPRNRKRWFRRSVNKGADEQDPLALWAIDQSGEQPARSPFKAMWNRSKTFFSGSTPVLGADTNRSPRYRGFFSPSKANFTQASRDGKASIIGLFSRSRDGLNNTKSASQLSVPGMTSAFPTPPPRSKPIMGRNAFARSLPLLSSFSSSPKNARPWPSSPRRESAVWPSPPRESAVWLPPRESVVWQSSPPRRESAVFPTAAHSVQTSIIPEMDERQDSASSSSLETPQTPQTSRHAHSKEVKTLRRSATFGANDITRELGIRDEYREHETEVGLDTLALWANEGRARDRVDRTSTIPTPIAFVPLKDERPSRSSRPKSLLGRLRTSLTPSQSSSTTPSMSSRTSSPSPLRSIRRKATLSLRRSATPASRSVPPDTDDPAYQITQHVVAHALDTPPKERPSDKKQRRVTWRGTGGSPTWLKRLSKLTESDETETAPSNRWSFMEQMTPARTSSLASLHVLSKQSESEERPLPKRGSAGSWARPIPASVSMPALHLDLPIESGLGLDDILDPERRARFVESTHQRESTLRCTPDTLNGKQHEKHSRWTSEPLVIPSRTSSIGGGASVHVRNKSVPSDAVPALESAISNPASAPDEPVVTPRSSKEDFLVFAPLGVSLDPPRPLFAQQPRVEFTRPPRAHSSITPPRSPSRSPFAQPLRLPLTQPARLPSAQDAPVWDLTERSESNSPQSSRQSPHPPSPSTLTQLPRSPRTQAARLSFVQDNSMWDLTDSISSHLQHTGGDLPPLLPSPPATPVKSFEWSHVRRGSAFSEGSQASFDSDTGETHLLSENELYYRRLCLNYRSCSITASCGGENIKEES</sequence>
<organism evidence="2 3">
    <name type="scientific">Naematelia encephala</name>
    <dbReference type="NCBI Taxonomy" id="71784"/>
    <lineage>
        <taxon>Eukaryota</taxon>
        <taxon>Fungi</taxon>
        <taxon>Dikarya</taxon>
        <taxon>Basidiomycota</taxon>
        <taxon>Agaricomycotina</taxon>
        <taxon>Tremellomycetes</taxon>
        <taxon>Tremellales</taxon>
        <taxon>Naemateliaceae</taxon>
        <taxon>Naematelia</taxon>
    </lineage>
</organism>
<evidence type="ECO:0000313" key="3">
    <source>
        <dbReference type="Proteomes" id="UP000193986"/>
    </source>
</evidence>
<keyword evidence="3" id="KW-1185">Reference proteome</keyword>
<feature type="compositionally biased region" description="Low complexity" evidence="1">
    <location>
        <begin position="556"/>
        <end position="590"/>
    </location>
</feature>
<feature type="region of interest" description="Disordered" evidence="1">
    <location>
        <begin position="541"/>
        <end position="658"/>
    </location>
</feature>
<gene>
    <name evidence="2" type="ORF">BCR39DRAFT_184731</name>
</gene>
<evidence type="ECO:0000313" key="2">
    <source>
        <dbReference type="EMBL" id="ORY29021.1"/>
    </source>
</evidence>
<dbReference type="Proteomes" id="UP000193986">
    <property type="component" value="Unassembled WGS sequence"/>
</dbReference>
<feature type="region of interest" description="Disordered" evidence="1">
    <location>
        <begin position="453"/>
        <end position="481"/>
    </location>
</feature>
<feature type="region of interest" description="Disordered" evidence="1">
    <location>
        <begin position="342"/>
        <end position="371"/>
    </location>
</feature>
<accession>A0A1Y2B2H5</accession>
<feature type="region of interest" description="Disordered" evidence="1">
    <location>
        <begin position="386"/>
        <end position="413"/>
    </location>
</feature>
<feature type="compositionally biased region" description="Basic and acidic residues" evidence="1">
    <location>
        <begin position="757"/>
        <end position="766"/>
    </location>
</feature>
<dbReference type="EMBL" id="MCFC01000028">
    <property type="protein sequence ID" value="ORY29021.1"/>
    <property type="molecule type" value="Genomic_DNA"/>
</dbReference>
<feature type="compositionally biased region" description="Low complexity" evidence="1">
    <location>
        <begin position="878"/>
        <end position="890"/>
    </location>
</feature>
<evidence type="ECO:0000256" key="1">
    <source>
        <dbReference type="SAM" id="MobiDB-lite"/>
    </source>
</evidence>
<feature type="region of interest" description="Disordered" evidence="1">
    <location>
        <begin position="866"/>
        <end position="894"/>
    </location>
</feature>